<protein>
    <recommendedName>
        <fullName evidence="1">VOC domain-containing protein</fullName>
    </recommendedName>
</protein>
<sequence>MLTTDYVAGSPNWLELTTPDTDTAAAFYHAVFDWQTHPTSTPTHTLFRHDSATVAALTTPTDDDTEPAWTIFFHTTDLDATTATAEKAGATIHLAPTDHDAAGRLAHLSDPQGARFALRQPAETSDLEKLGVPAALCWLELDSRDAAAFAFYRTVFDWHTEAFDVPGTSYTLLSTTDAHPHRTAFGHEQLAADHPPRWLPYIWVDDVDATLTRIDDHGGAILTPATHAAYLGRIAVAADPTGARFAITTPESD</sequence>
<dbReference type="Pfam" id="PF00903">
    <property type="entry name" value="Glyoxalase"/>
    <property type="match status" value="2"/>
</dbReference>
<dbReference type="InterPro" id="IPR052164">
    <property type="entry name" value="Anthracycline_SecMetBiosynth"/>
</dbReference>
<evidence type="ECO:0000313" key="2">
    <source>
        <dbReference type="EMBL" id="RDI63552.1"/>
    </source>
</evidence>
<dbReference type="CDD" id="cd07247">
    <property type="entry name" value="SgaA_N_like"/>
    <property type="match status" value="1"/>
</dbReference>
<evidence type="ECO:0000259" key="1">
    <source>
        <dbReference type="PROSITE" id="PS51819"/>
    </source>
</evidence>
<keyword evidence="3" id="KW-1185">Reference proteome</keyword>
<comment type="caution">
    <text evidence="2">The sequence shown here is derived from an EMBL/GenBank/DDBJ whole genome shotgun (WGS) entry which is preliminary data.</text>
</comment>
<dbReference type="RefSeq" id="WP_068004643.1">
    <property type="nucleotide sequence ID" value="NZ_QQBC01000010.1"/>
</dbReference>
<dbReference type="Gene3D" id="3.10.180.10">
    <property type="entry name" value="2,3-Dihydroxybiphenyl 1,2-Dioxygenase, domain 1"/>
    <property type="match status" value="2"/>
</dbReference>
<reference evidence="2 3" key="1">
    <citation type="submission" date="2018-07" db="EMBL/GenBank/DDBJ databases">
        <title>Genomic Encyclopedia of Type Strains, Phase IV (KMG-IV): sequencing the most valuable type-strain genomes for metagenomic binning, comparative biology and taxonomic classification.</title>
        <authorList>
            <person name="Goeker M."/>
        </authorList>
    </citation>
    <scope>NUCLEOTIDE SEQUENCE [LARGE SCALE GENOMIC DNA]</scope>
    <source>
        <strain evidence="2 3">DSM 44290</strain>
    </source>
</reference>
<feature type="domain" description="VOC" evidence="1">
    <location>
        <begin position="10"/>
        <end position="121"/>
    </location>
</feature>
<proteinExistence type="predicted"/>
<evidence type="ECO:0000313" key="3">
    <source>
        <dbReference type="Proteomes" id="UP000254869"/>
    </source>
</evidence>
<dbReference type="EMBL" id="QQBC01000010">
    <property type="protein sequence ID" value="RDI63552.1"/>
    <property type="molecule type" value="Genomic_DNA"/>
</dbReference>
<gene>
    <name evidence="2" type="ORF">DFR76_110249</name>
</gene>
<dbReference type="SUPFAM" id="SSF54593">
    <property type="entry name" value="Glyoxalase/Bleomycin resistance protein/Dihydroxybiphenyl dioxygenase"/>
    <property type="match status" value="2"/>
</dbReference>
<dbReference type="PROSITE" id="PS51819">
    <property type="entry name" value="VOC"/>
    <property type="match status" value="2"/>
</dbReference>
<dbReference type="InterPro" id="IPR004360">
    <property type="entry name" value="Glyas_Fos-R_dOase_dom"/>
</dbReference>
<dbReference type="PANTHER" id="PTHR33993">
    <property type="entry name" value="GLYOXALASE-RELATED"/>
    <property type="match status" value="1"/>
</dbReference>
<dbReference type="Proteomes" id="UP000254869">
    <property type="component" value="Unassembled WGS sequence"/>
</dbReference>
<feature type="domain" description="VOC" evidence="1">
    <location>
        <begin position="134"/>
        <end position="250"/>
    </location>
</feature>
<dbReference type="InterPro" id="IPR029068">
    <property type="entry name" value="Glyas_Bleomycin-R_OHBP_Dase"/>
</dbReference>
<organism evidence="2 3">
    <name type="scientific">Nocardia pseudobrasiliensis</name>
    <dbReference type="NCBI Taxonomy" id="45979"/>
    <lineage>
        <taxon>Bacteria</taxon>
        <taxon>Bacillati</taxon>
        <taxon>Actinomycetota</taxon>
        <taxon>Actinomycetes</taxon>
        <taxon>Mycobacteriales</taxon>
        <taxon>Nocardiaceae</taxon>
        <taxon>Nocardia</taxon>
    </lineage>
</organism>
<name>A0A370HYG5_9NOCA</name>
<dbReference type="InterPro" id="IPR037523">
    <property type="entry name" value="VOC_core"/>
</dbReference>
<dbReference type="AlphaFoldDB" id="A0A370HYG5"/>
<accession>A0A370HYG5</accession>
<dbReference type="PANTHER" id="PTHR33993:SF10">
    <property type="entry name" value="CONSERVED PROTEIN"/>
    <property type="match status" value="1"/>
</dbReference>